<evidence type="ECO:0000313" key="1">
    <source>
        <dbReference type="EMBL" id="GFR28193.1"/>
    </source>
</evidence>
<dbReference type="AlphaFoldDB" id="A0A8X6JJT2"/>
<protein>
    <submittedName>
        <fullName evidence="1">Uncharacterized protein</fullName>
    </submittedName>
</protein>
<sequence length="75" mass="8492">MRTGHDYLATQLHRIDVLISPGCQLCGFGTMNTDYLRTCSTLDHSKNYQDSNFKVAHLYWSGCHLMAQKPRMGVG</sequence>
<keyword evidence="2" id="KW-1185">Reference proteome</keyword>
<dbReference type="OrthoDB" id="6429785at2759"/>
<dbReference type="EMBL" id="BMAO01019082">
    <property type="protein sequence ID" value="GFR28193.1"/>
    <property type="molecule type" value="Genomic_DNA"/>
</dbReference>
<reference evidence="1" key="1">
    <citation type="submission" date="2020-07" db="EMBL/GenBank/DDBJ databases">
        <title>Multicomponent nature underlies the extraordinary mechanical properties of spider dragline silk.</title>
        <authorList>
            <person name="Kono N."/>
            <person name="Nakamura H."/>
            <person name="Mori M."/>
            <person name="Yoshida Y."/>
            <person name="Ohtoshi R."/>
            <person name="Malay A.D."/>
            <person name="Moran D.A.P."/>
            <person name="Tomita M."/>
            <person name="Numata K."/>
            <person name="Arakawa K."/>
        </authorList>
    </citation>
    <scope>NUCLEOTIDE SEQUENCE</scope>
</reference>
<proteinExistence type="predicted"/>
<gene>
    <name evidence="1" type="ORF">TNCT_437131</name>
</gene>
<accession>A0A8X6JJT2</accession>
<evidence type="ECO:0000313" key="2">
    <source>
        <dbReference type="Proteomes" id="UP000887116"/>
    </source>
</evidence>
<organism evidence="1 2">
    <name type="scientific">Trichonephila clavata</name>
    <name type="common">Joro spider</name>
    <name type="synonym">Nephila clavata</name>
    <dbReference type="NCBI Taxonomy" id="2740835"/>
    <lineage>
        <taxon>Eukaryota</taxon>
        <taxon>Metazoa</taxon>
        <taxon>Ecdysozoa</taxon>
        <taxon>Arthropoda</taxon>
        <taxon>Chelicerata</taxon>
        <taxon>Arachnida</taxon>
        <taxon>Araneae</taxon>
        <taxon>Araneomorphae</taxon>
        <taxon>Entelegynae</taxon>
        <taxon>Araneoidea</taxon>
        <taxon>Nephilidae</taxon>
        <taxon>Trichonephila</taxon>
    </lineage>
</organism>
<dbReference type="Proteomes" id="UP000887116">
    <property type="component" value="Unassembled WGS sequence"/>
</dbReference>
<name>A0A8X6JJT2_TRICU</name>
<comment type="caution">
    <text evidence="1">The sequence shown here is derived from an EMBL/GenBank/DDBJ whole genome shotgun (WGS) entry which is preliminary data.</text>
</comment>